<keyword evidence="2" id="KW-0812">Transmembrane</keyword>
<keyword evidence="2" id="KW-0472">Membrane</keyword>
<keyword evidence="4" id="KW-1185">Reference proteome</keyword>
<evidence type="ECO:0000256" key="2">
    <source>
        <dbReference type="SAM" id="Phobius"/>
    </source>
</evidence>
<name>A0ABT5WN53_9SPHN</name>
<evidence type="ECO:0000313" key="3">
    <source>
        <dbReference type="EMBL" id="MDE8651473.1"/>
    </source>
</evidence>
<protein>
    <submittedName>
        <fullName evidence="3">Uncharacterized protein</fullName>
    </submittedName>
</protein>
<comment type="caution">
    <text evidence="3">The sequence shown here is derived from an EMBL/GenBank/DDBJ whole genome shotgun (WGS) entry which is preliminary data.</text>
</comment>
<evidence type="ECO:0000313" key="4">
    <source>
        <dbReference type="Proteomes" id="UP001216253"/>
    </source>
</evidence>
<feature type="region of interest" description="Disordered" evidence="1">
    <location>
        <begin position="42"/>
        <end position="61"/>
    </location>
</feature>
<feature type="transmembrane region" description="Helical" evidence="2">
    <location>
        <begin position="77"/>
        <end position="98"/>
    </location>
</feature>
<evidence type="ECO:0000256" key="1">
    <source>
        <dbReference type="SAM" id="MobiDB-lite"/>
    </source>
</evidence>
<feature type="compositionally biased region" description="Basic and acidic residues" evidence="1">
    <location>
        <begin position="52"/>
        <end position="61"/>
    </location>
</feature>
<organism evidence="3 4">
    <name type="scientific">Novosphingobium album</name>
    <name type="common">ex Liu et al. 2023</name>
    <dbReference type="NCBI Taxonomy" id="3031130"/>
    <lineage>
        <taxon>Bacteria</taxon>
        <taxon>Pseudomonadati</taxon>
        <taxon>Pseudomonadota</taxon>
        <taxon>Alphaproteobacteria</taxon>
        <taxon>Sphingomonadales</taxon>
        <taxon>Sphingomonadaceae</taxon>
        <taxon>Novosphingobium</taxon>
    </lineage>
</organism>
<dbReference type="Proteomes" id="UP001216253">
    <property type="component" value="Unassembled WGS sequence"/>
</dbReference>
<dbReference type="EMBL" id="JARESE010000018">
    <property type="protein sequence ID" value="MDE8651473.1"/>
    <property type="molecule type" value="Genomic_DNA"/>
</dbReference>
<feature type="transmembrane region" description="Helical" evidence="2">
    <location>
        <begin position="110"/>
        <end position="138"/>
    </location>
</feature>
<keyword evidence="2" id="KW-1133">Transmembrane helix</keyword>
<reference evidence="3 4" key="1">
    <citation type="submission" date="2023-03" db="EMBL/GenBank/DDBJ databases">
        <title>NovoSphingobium album sp. nov. isolated from polycyclic aromatic hydrocarbons- and heavy-metal polluted soil.</title>
        <authorList>
            <person name="Liu Z."/>
            <person name="Wang K."/>
        </authorList>
    </citation>
    <scope>NUCLEOTIDE SEQUENCE [LARGE SCALE GENOMIC DNA]</scope>
    <source>
        <strain evidence="3 4">H3SJ31-1</strain>
    </source>
</reference>
<gene>
    <name evidence="3" type="ORF">PYV00_07040</name>
</gene>
<accession>A0ABT5WN53</accession>
<proteinExistence type="predicted"/>
<sequence length="151" mass="16455">MYHHPRPPLTSANSPIFIRGVGFIPPREAFGESRESVATALLSNQDVPGGNDDGKPEREEYPKGGIIRVHKPWYVDLGLRLAGLCAIGLAALSIYLLMGLVQHAPQHSATWIEMALAAVGFLGASLGSVLLFLGAHIYDRVIIASRWRTMR</sequence>
<dbReference type="RefSeq" id="WP_275227571.1">
    <property type="nucleotide sequence ID" value="NZ_JARESE010000018.1"/>
</dbReference>